<dbReference type="SUPFAM" id="SSF47413">
    <property type="entry name" value="lambda repressor-like DNA-binding domains"/>
    <property type="match status" value="1"/>
</dbReference>
<dbReference type="GO" id="GO:0003677">
    <property type="term" value="F:DNA binding"/>
    <property type="evidence" value="ECO:0007669"/>
    <property type="project" value="InterPro"/>
</dbReference>
<reference evidence="2" key="1">
    <citation type="submission" date="2021-04" db="EMBL/GenBank/DDBJ databases">
        <authorList>
            <person name="Hornung B."/>
        </authorList>
    </citation>
    <scope>NUCLEOTIDE SEQUENCE</scope>
    <source>
        <strain evidence="2">G5G6</strain>
    </source>
</reference>
<keyword evidence="3" id="KW-1185">Reference proteome</keyword>
<proteinExistence type="predicted"/>
<dbReference type="Gene3D" id="1.10.260.40">
    <property type="entry name" value="lambda repressor-like DNA-binding domains"/>
    <property type="match status" value="1"/>
</dbReference>
<dbReference type="AlphaFoldDB" id="A0A916N7T2"/>
<dbReference type="SMART" id="SM00530">
    <property type="entry name" value="HTH_XRE"/>
    <property type="match status" value="1"/>
</dbReference>
<feature type="domain" description="HTH cro/C1-type" evidence="1">
    <location>
        <begin position="43"/>
        <end position="84"/>
    </location>
</feature>
<evidence type="ECO:0000259" key="1">
    <source>
        <dbReference type="PROSITE" id="PS50943"/>
    </source>
</evidence>
<organism evidence="2 3">
    <name type="scientific">Georgfuchsia toluolica</name>
    <dbReference type="NCBI Taxonomy" id="424218"/>
    <lineage>
        <taxon>Bacteria</taxon>
        <taxon>Pseudomonadati</taxon>
        <taxon>Pseudomonadota</taxon>
        <taxon>Betaproteobacteria</taxon>
        <taxon>Nitrosomonadales</taxon>
        <taxon>Sterolibacteriaceae</taxon>
        <taxon>Georgfuchsia</taxon>
    </lineage>
</organism>
<name>A0A916N7T2_9PROT</name>
<protein>
    <submittedName>
        <fullName evidence="2">Transcriptional regulator</fullName>
    </submittedName>
</protein>
<gene>
    <name evidence="2" type="ORF">GTOL_10370</name>
</gene>
<dbReference type="PROSITE" id="PS50943">
    <property type="entry name" value="HTH_CROC1"/>
    <property type="match status" value="1"/>
</dbReference>
<comment type="caution">
    <text evidence="2">The sequence shown here is derived from an EMBL/GenBank/DDBJ whole genome shotgun (WGS) entry which is preliminary data.</text>
</comment>
<evidence type="ECO:0000313" key="3">
    <source>
        <dbReference type="Proteomes" id="UP000742786"/>
    </source>
</evidence>
<dbReference type="Pfam" id="PF01381">
    <property type="entry name" value="HTH_3"/>
    <property type="match status" value="1"/>
</dbReference>
<accession>A0A916N7T2</accession>
<dbReference type="Proteomes" id="UP000742786">
    <property type="component" value="Unassembled WGS sequence"/>
</dbReference>
<dbReference type="InterPro" id="IPR001387">
    <property type="entry name" value="Cro/C1-type_HTH"/>
</dbReference>
<sequence length="105" mass="11498">MKTTKLERLKAAGWKVGNAEDFLQLSDEEAQFVALRLSLINAVKKSRIKRNLSQIELAQRIKSSQSRIAKIEAGDSSVSLDLIVCALIASGAKAKDIQEAFLSPK</sequence>
<dbReference type="EMBL" id="CAJQUM010000001">
    <property type="protein sequence ID" value="CAG4882488.1"/>
    <property type="molecule type" value="Genomic_DNA"/>
</dbReference>
<dbReference type="CDD" id="cd00093">
    <property type="entry name" value="HTH_XRE"/>
    <property type="match status" value="1"/>
</dbReference>
<dbReference type="RefSeq" id="WP_220634554.1">
    <property type="nucleotide sequence ID" value="NZ_CAJQUM010000001.1"/>
</dbReference>
<evidence type="ECO:0000313" key="2">
    <source>
        <dbReference type="EMBL" id="CAG4882488.1"/>
    </source>
</evidence>
<dbReference type="InterPro" id="IPR010982">
    <property type="entry name" value="Lambda_DNA-bd_dom_sf"/>
</dbReference>